<protein>
    <submittedName>
        <fullName evidence="1">Exo-alpha-sialidase</fullName>
    </submittedName>
</protein>
<dbReference type="Proteomes" id="UP000319771">
    <property type="component" value="Unassembled WGS sequence"/>
</dbReference>
<gene>
    <name evidence="1" type="ORF">E6K81_14695</name>
</gene>
<dbReference type="InterPro" id="IPR036278">
    <property type="entry name" value="Sialidase_sf"/>
</dbReference>
<organism evidence="1 2">
    <name type="scientific">Eiseniibacteriota bacterium</name>
    <dbReference type="NCBI Taxonomy" id="2212470"/>
    <lineage>
        <taxon>Bacteria</taxon>
        <taxon>Candidatus Eiseniibacteriota</taxon>
    </lineage>
</organism>
<dbReference type="CDD" id="cd15482">
    <property type="entry name" value="Sialidase_non-viral"/>
    <property type="match status" value="1"/>
</dbReference>
<dbReference type="AlphaFoldDB" id="A0A538U0Y9"/>
<reference evidence="1 2" key="1">
    <citation type="journal article" date="2019" name="Nat. Microbiol.">
        <title>Mediterranean grassland soil C-N compound turnover is dependent on rainfall and depth, and is mediated by genomically divergent microorganisms.</title>
        <authorList>
            <person name="Diamond S."/>
            <person name="Andeer P.F."/>
            <person name="Li Z."/>
            <person name="Crits-Christoph A."/>
            <person name="Burstein D."/>
            <person name="Anantharaman K."/>
            <person name="Lane K.R."/>
            <person name="Thomas B.C."/>
            <person name="Pan C."/>
            <person name="Northen T.R."/>
            <person name="Banfield J.F."/>
        </authorList>
    </citation>
    <scope>NUCLEOTIDE SEQUENCE [LARGE SCALE GENOMIC DNA]</scope>
    <source>
        <strain evidence="1">WS_11</strain>
    </source>
</reference>
<dbReference type="EMBL" id="VBPB01000300">
    <property type="protein sequence ID" value="TMQ69533.1"/>
    <property type="molecule type" value="Genomic_DNA"/>
</dbReference>
<feature type="non-terminal residue" evidence="1">
    <location>
        <position position="136"/>
    </location>
</feature>
<comment type="caution">
    <text evidence="1">The sequence shown here is derived from an EMBL/GenBank/DDBJ whole genome shotgun (WGS) entry which is preliminary data.</text>
</comment>
<dbReference type="InterPro" id="IPR015943">
    <property type="entry name" value="WD40/YVTN_repeat-like_dom_sf"/>
</dbReference>
<dbReference type="SUPFAM" id="SSF50939">
    <property type="entry name" value="Sialidases"/>
    <property type="match status" value="1"/>
</dbReference>
<evidence type="ECO:0000313" key="1">
    <source>
        <dbReference type="EMBL" id="TMQ69533.1"/>
    </source>
</evidence>
<sequence length="136" mass="13726">MIASPARGAGGFGTPVVITGFDTGEPGIDVAPDGTIYVNTPAGLLSNGPDSPSFVFRSDDGGATWTLTPLGARADLPGGGDSDISTDPATGTLYMTDLWLGSATVSRSTDRGATWQANPLQGVVVQDRQWVASAGG</sequence>
<dbReference type="Gene3D" id="2.130.10.10">
    <property type="entry name" value="YVTN repeat-like/Quinoprotein amine dehydrogenase"/>
    <property type="match status" value="1"/>
</dbReference>
<proteinExistence type="predicted"/>
<accession>A0A538U0Y9</accession>
<name>A0A538U0Y9_UNCEI</name>
<evidence type="ECO:0000313" key="2">
    <source>
        <dbReference type="Proteomes" id="UP000319771"/>
    </source>
</evidence>